<dbReference type="Proteomes" id="UP001176941">
    <property type="component" value="Chromosome 25"/>
</dbReference>
<feature type="compositionally biased region" description="Basic and acidic residues" evidence="1">
    <location>
        <begin position="438"/>
        <end position="558"/>
    </location>
</feature>
<feature type="compositionally biased region" description="Basic and acidic residues" evidence="1">
    <location>
        <begin position="211"/>
        <end position="228"/>
    </location>
</feature>
<name>A0ABN8YY27_RANTA</name>
<feature type="compositionally biased region" description="Basic and acidic residues" evidence="1">
    <location>
        <begin position="408"/>
        <end position="428"/>
    </location>
</feature>
<proteinExistence type="predicted"/>
<sequence length="568" mass="64193">MVPRVSPQRASGQRAWPAWTLWPDLPGRYYCPHHRAPPSSLSTLRRARARPSPLLVSRGPCMRLRRTRWAPPSTMTREMLSLPRKVTPWPLTLKETESPRPGQVREPVCFPPWHRKGDLHPSFRARGSPHHVLSGCRAFTAPVSQLLGGQFLRSQKRMLITMGQEEGLRRPDSGLRRGPFLPCSQGHMDHLPMGMAGAPPHPTWVGPGEQGRLRWKSERTPTGRRESTRTPCTARPQVALPSARDLSRPHSREAGVPRRSSLGARGGLCCRSLRDPEAALLPLSSEVSEDPHPATSWAQGGRTLGSLKAPEAKLLASCPDPGGCSLSSLKSSGSTRRPGSPARGHLYPCPSGGPGGLPHSQRRVSRCPPRFHFQGPAAPGPKPAPRPLLELPSHPPAPSATQAQGPEADFHEYRGPAFEGRPRDKAPEEPEAPLPDSRSGRALDDRRREKERGKPWERKRGRTWSRERDWDRGRDWDRHRDKDAGRDWDRSRERNGGRDKGREWDRGRERSRNRDRDRRRDRERSRSRDRDRDKARERERRRDRSRSPERPRDPKTETPRPAAPTPQT</sequence>
<dbReference type="EMBL" id="OX459961">
    <property type="protein sequence ID" value="CAI9166374.1"/>
    <property type="molecule type" value="Genomic_DNA"/>
</dbReference>
<protein>
    <submittedName>
        <fullName evidence="2">Uncharacterized protein</fullName>
    </submittedName>
</protein>
<organism evidence="2 3">
    <name type="scientific">Rangifer tarandus platyrhynchus</name>
    <name type="common">Svalbard reindeer</name>
    <dbReference type="NCBI Taxonomy" id="3082113"/>
    <lineage>
        <taxon>Eukaryota</taxon>
        <taxon>Metazoa</taxon>
        <taxon>Chordata</taxon>
        <taxon>Craniata</taxon>
        <taxon>Vertebrata</taxon>
        <taxon>Euteleostomi</taxon>
        <taxon>Mammalia</taxon>
        <taxon>Eutheria</taxon>
        <taxon>Laurasiatheria</taxon>
        <taxon>Artiodactyla</taxon>
        <taxon>Ruminantia</taxon>
        <taxon>Pecora</taxon>
        <taxon>Cervidae</taxon>
        <taxon>Odocoileinae</taxon>
        <taxon>Rangifer</taxon>
    </lineage>
</organism>
<reference evidence="2" key="1">
    <citation type="submission" date="2023-04" db="EMBL/GenBank/DDBJ databases">
        <authorList>
            <consortium name="ELIXIR-Norway"/>
        </authorList>
    </citation>
    <scope>NUCLEOTIDE SEQUENCE [LARGE SCALE GENOMIC DNA]</scope>
</reference>
<feature type="compositionally biased region" description="Basic and acidic residues" evidence="1">
    <location>
        <begin position="245"/>
        <end position="256"/>
    </location>
</feature>
<evidence type="ECO:0000313" key="2">
    <source>
        <dbReference type="EMBL" id="CAI9166374.1"/>
    </source>
</evidence>
<keyword evidence="3" id="KW-1185">Reference proteome</keyword>
<accession>A0ABN8YY27</accession>
<feature type="compositionally biased region" description="Low complexity" evidence="1">
    <location>
        <begin position="323"/>
        <end position="334"/>
    </location>
</feature>
<feature type="region of interest" description="Disordered" evidence="1">
    <location>
        <begin position="323"/>
        <end position="568"/>
    </location>
</feature>
<evidence type="ECO:0000256" key="1">
    <source>
        <dbReference type="SAM" id="MobiDB-lite"/>
    </source>
</evidence>
<feature type="region of interest" description="Disordered" evidence="1">
    <location>
        <begin position="204"/>
        <end position="268"/>
    </location>
</feature>
<evidence type="ECO:0000313" key="3">
    <source>
        <dbReference type="Proteomes" id="UP001176941"/>
    </source>
</evidence>
<gene>
    <name evidence="2" type="ORF">MRATA1EN1_LOCUS15336</name>
</gene>